<feature type="transmembrane region" description="Helical" evidence="5">
    <location>
        <begin position="167"/>
        <end position="187"/>
    </location>
</feature>
<dbReference type="Proteomes" id="UP000183982">
    <property type="component" value="Unassembled WGS sequence"/>
</dbReference>
<dbReference type="GO" id="GO:0046583">
    <property type="term" value="F:monoatomic cation efflux transmembrane transporter activity"/>
    <property type="evidence" value="ECO:0007669"/>
    <property type="project" value="TreeGrafter"/>
</dbReference>
<sequence length="319" mass="34273">MHIARPLWRRTPPAVFPICLALLGLGLGWRNASEVLPLAHEIGDLFLGCASAFFLYFLVVYTAKVVARPAVILEDMQSAPARAGIAAAAMAMMLLAAALIPLGLSVPQVWWTGVGMQVVASGLGCWAIWLDPPEKRNFSTFQYLTFVGPVVGPIAGLQLGYVWESVALIYAALVAYVVITIGLLFTIRPLQMPVVLRPSLAIFLAPNCLFGIGFGLLGHEIGFLVFYWFATAIAVLLLVISPWMIKRPWTPVWGSLSFPVAAFLQLQVMGLSRGFGVIAEVSVYGALAIGTPLISGLAYMTILTWVTGELAEKSGAARA</sequence>
<keyword evidence="7" id="KW-1185">Reference proteome</keyword>
<reference evidence="7" key="1">
    <citation type="submission" date="2016-11" db="EMBL/GenBank/DDBJ databases">
        <authorList>
            <person name="Varghese N."/>
            <person name="Submissions S."/>
        </authorList>
    </citation>
    <scope>NUCLEOTIDE SEQUENCE [LARGE SCALE GENOMIC DNA]</scope>
    <source>
        <strain evidence="7">DSM 100564</strain>
    </source>
</reference>
<evidence type="ECO:0000313" key="6">
    <source>
        <dbReference type="EMBL" id="SHJ25219.1"/>
    </source>
</evidence>
<feature type="transmembrane region" description="Helical" evidence="5">
    <location>
        <begin position="110"/>
        <end position="129"/>
    </location>
</feature>
<dbReference type="InterPro" id="IPR004695">
    <property type="entry name" value="SLAC1/Mae1/Ssu1/TehA"/>
</dbReference>
<dbReference type="EMBL" id="FQZQ01000006">
    <property type="protein sequence ID" value="SHJ25219.1"/>
    <property type="molecule type" value="Genomic_DNA"/>
</dbReference>
<evidence type="ECO:0000256" key="5">
    <source>
        <dbReference type="SAM" id="Phobius"/>
    </source>
</evidence>
<feature type="transmembrane region" description="Helical" evidence="5">
    <location>
        <begin position="252"/>
        <end position="271"/>
    </location>
</feature>
<feature type="transmembrane region" description="Helical" evidence="5">
    <location>
        <begin position="42"/>
        <end position="63"/>
    </location>
</feature>
<protein>
    <submittedName>
        <fullName evidence="6">Tellurite resistance protein</fullName>
    </submittedName>
</protein>
<feature type="transmembrane region" description="Helical" evidence="5">
    <location>
        <begin position="225"/>
        <end position="245"/>
    </location>
</feature>
<dbReference type="InterPro" id="IPR052951">
    <property type="entry name" value="Tellurite_res_ion_channel"/>
</dbReference>
<accession>A0A1M6HSN9</accession>
<dbReference type="Gene3D" id="1.50.10.150">
    <property type="entry name" value="Voltage-dependent anion channel"/>
    <property type="match status" value="1"/>
</dbReference>
<evidence type="ECO:0000256" key="2">
    <source>
        <dbReference type="ARBA" id="ARBA00022692"/>
    </source>
</evidence>
<dbReference type="AlphaFoldDB" id="A0A1M6HSN9"/>
<feature type="transmembrane region" description="Helical" evidence="5">
    <location>
        <begin position="283"/>
        <end position="306"/>
    </location>
</feature>
<comment type="subcellular location">
    <subcellularLocation>
        <location evidence="1">Membrane</location>
        <topology evidence="1">Multi-pass membrane protein</topology>
    </subcellularLocation>
</comment>
<keyword evidence="3 5" id="KW-1133">Transmembrane helix</keyword>
<gene>
    <name evidence="6" type="ORF">SAMN05444000_106137</name>
</gene>
<dbReference type="PANTHER" id="PTHR37955">
    <property type="entry name" value="TELLURITE RESISTANCE PROTEIN TEHA"/>
    <property type="match status" value="1"/>
</dbReference>
<keyword evidence="4 5" id="KW-0472">Membrane</keyword>
<organism evidence="6 7">
    <name type="scientific">Shimia gijangensis</name>
    <dbReference type="NCBI Taxonomy" id="1470563"/>
    <lineage>
        <taxon>Bacteria</taxon>
        <taxon>Pseudomonadati</taxon>
        <taxon>Pseudomonadota</taxon>
        <taxon>Alphaproteobacteria</taxon>
        <taxon>Rhodobacterales</taxon>
        <taxon>Roseobacteraceae</taxon>
    </lineage>
</organism>
<proteinExistence type="predicted"/>
<dbReference type="InterPro" id="IPR038665">
    <property type="entry name" value="Voltage-dep_anion_channel_sf"/>
</dbReference>
<name>A0A1M6HSN9_9RHOB</name>
<dbReference type="OrthoDB" id="7835091at2"/>
<feature type="transmembrane region" description="Helical" evidence="5">
    <location>
        <begin position="141"/>
        <end position="161"/>
    </location>
</feature>
<dbReference type="Pfam" id="PF03595">
    <property type="entry name" value="SLAC1"/>
    <property type="match status" value="1"/>
</dbReference>
<dbReference type="STRING" id="1470563.SAMN05444000_106137"/>
<dbReference type="RefSeq" id="WP_073251152.1">
    <property type="nucleotide sequence ID" value="NZ_FQZQ01000006.1"/>
</dbReference>
<evidence type="ECO:0000256" key="1">
    <source>
        <dbReference type="ARBA" id="ARBA00004141"/>
    </source>
</evidence>
<dbReference type="GO" id="GO:0005886">
    <property type="term" value="C:plasma membrane"/>
    <property type="evidence" value="ECO:0007669"/>
    <property type="project" value="TreeGrafter"/>
</dbReference>
<evidence type="ECO:0000313" key="7">
    <source>
        <dbReference type="Proteomes" id="UP000183982"/>
    </source>
</evidence>
<evidence type="ECO:0000256" key="4">
    <source>
        <dbReference type="ARBA" id="ARBA00023136"/>
    </source>
</evidence>
<feature type="transmembrane region" description="Helical" evidence="5">
    <location>
        <begin position="199"/>
        <end position="219"/>
    </location>
</feature>
<dbReference type="PANTHER" id="PTHR37955:SF1">
    <property type="entry name" value="DEP DOMAIN-CONTAINING PROTEIN"/>
    <property type="match status" value="1"/>
</dbReference>
<keyword evidence="2 5" id="KW-0812">Transmembrane</keyword>
<feature type="transmembrane region" description="Helical" evidence="5">
    <location>
        <begin position="83"/>
        <end position="104"/>
    </location>
</feature>
<evidence type="ECO:0000256" key="3">
    <source>
        <dbReference type="ARBA" id="ARBA00022989"/>
    </source>
</evidence>